<sequence length="547" mass="63852">MKASKLAEIRDLIKQQGYTNQLQNGKVTMAVSISDHEHQASVKFFQGKSFNAVWGNIESKLKGIQSNFWIKIDLVINTQGKQKITFESELKSIERNNYWRKGISFDDSFKYALLESEINANALFKPSKNHVVGVNGAQMTADYKSIENYFSQSRNIKDKLNTKSVDMVWVFNTKSVFYDGDNIYVLNDEGLNIGSRITPDLHGELTQVINQGQKYLKAQIKESGKFAYGYYPALQMVLTNYNTVRHFSSIYALLEASQYVHDTDAFSNIKRALDYGLENLTITKDNALFSVDHYKKRQDELKLGSQAMIILALCKYEEITGDRSYEEQINQVLEALKYFQRKDHGYLHVLNTDLTLKDKFRVIYYDGEITFALARYYQLTKNKLAKKYLKESLDYMVAHDYGRYHDHWISYAVNESLTIFGNNVDYMKLAIKNVFTYLDFIEKRDTSYPTLLELLNAANKMVDKVNESGNDQLLEQYDVDRLRKMQTFRTRHEINTGCFLPEVAMYFRWPEKYLGGFFARHDNFRTRIDDCEHFLSGLVNYDYYVYK</sequence>
<feature type="domain" description="Non-reducing end beta-L-arabinofuranosidase-like GH127 catalytic" evidence="1">
    <location>
        <begin position="291"/>
        <end position="398"/>
    </location>
</feature>
<keyword evidence="3" id="KW-1185">Reference proteome</keyword>
<comment type="caution">
    <text evidence="2">The sequence shown here is derived from an EMBL/GenBank/DDBJ whole genome shotgun (WGS) entry which is preliminary data.</text>
</comment>
<dbReference type="eggNOG" id="COG0770">
    <property type="taxonomic scope" value="Bacteria"/>
</dbReference>
<dbReference type="GO" id="GO:0016740">
    <property type="term" value="F:transferase activity"/>
    <property type="evidence" value="ECO:0007669"/>
    <property type="project" value="UniProtKB-KW"/>
</dbReference>
<evidence type="ECO:0000259" key="1">
    <source>
        <dbReference type="Pfam" id="PF07944"/>
    </source>
</evidence>
<dbReference type="PATRIC" id="fig|1423807.3.peg.394"/>
<dbReference type="OrthoDB" id="9810718at2"/>
<dbReference type="Proteomes" id="UP000051820">
    <property type="component" value="Unassembled WGS sequence"/>
</dbReference>
<proteinExistence type="predicted"/>
<evidence type="ECO:0000313" key="3">
    <source>
        <dbReference type="Proteomes" id="UP000051820"/>
    </source>
</evidence>
<organism evidence="2 3">
    <name type="scientific">Paucilactobacillus suebicus DSM 5007 = KCTC 3549</name>
    <dbReference type="NCBI Taxonomy" id="1423807"/>
    <lineage>
        <taxon>Bacteria</taxon>
        <taxon>Bacillati</taxon>
        <taxon>Bacillota</taxon>
        <taxon>Bacilli</taxon>
        <taxon>Lactobacillales</taxon>
        <taxon>Lactobacillaceae</taxon>
        <taxon>Paucilactobacillus</taxon>
    </lineage>
</organism>
<dbReference type="RefSeq" id="WP_010621185.1">
    <property type="nucleotide sequence ID" value="NZ_AZGF01000012.1"/>
</dbReference>
<evidence type="ECO:0000313" key="2">
    <source>
        <dbReference type="EMBL" id="KRM12019.1"/>
    </source>
</evidence>
<keyword evidence="2" id="KW-0808">Transferase</keyword>
<dbReference type="Pfam" id="PF07944">
    <property type="entry name" value="Beta-AFase-like_GH127_cat"/>
    <property type="match status" value="1"/>
</dbReference>
<dbReference type="InterPro" id="IPR012878">
    <property type="entry name" value="Beta-AFase-like_GH127_cat"/>
</dbReference>
<dbReference type="EMBL" id="AZGF01000012">
    <property type="protein sequence ID" value="KRM12019.1"/>
    <property type="molecule type" value="Genomic_DNA"/>
</dbReference>
<dbReference type="SUPFAM" id="SSF48208">
    <property type="entry name" value="Six-hairpin glycosidases"/>
    <property type="match status" value="1"/>
</dbReference>
<name>A0A0R1WAD6_9LACO</name>
<gene>
    <name evidence="2" type="ORF">FD16_GL000388</name>
</gene>
<dbReference type="InterPro" id="IPR008928">
    <property type="entry name" value="6-hairpin_glycosidase_sf"/>
</dbReference>
<dbReference type="GO" id="GO:0005975">
    <property type="term" value="P:carbohydrate metabolic process"/>
    <property type="evidence" value="ECO:0007669"/>
    <property type="project" value="InterPro"/>
</dbReference>
<dbReference type="AlphaFoldDB" id="A0A0R1WAD6"/>
<protein>
    <submittedName>
        <fullName evidence="2">Poly alpha-glucosyltransferase</fullName>
    </submittedName>
</protein>
<accession>A0A0R1WAD6</accession>
<reference evidence="2 3" key="1">
    <citation type="journal article" date="2015" name="Genome Announc.">
        <title>Expanding the biotechnology potential of lactobacilli through comparative genomics of 213 strains and associated genera.</title>
        <authorList>
            <person name="Sun Z."/>
            <person name="Harris H.M."/>
            <person name="McCann A."/>
            <person name="Guo C."/>
            <person name="Argimon S."/>
            <person name="Zhang W."/>
            <person name="Yang X."/>
            <person name="Jeffery I.B."/>
            <person name="Cooney J.C."/>
            <person name="Kagawa T.F."/>
            <person name="Liu W."/>
            <person name="Song Y."/>
            <person name="Salvetti E."/>
            <person name="Wrobel A."/>
            <person name="Rasinkangas P."/>
            <person name="Parkhill J."/>
            <person name="Rea M.C."/>
            <person name="O'Sullivan O."/>
            <person name="Ritari J."/>
            <person name="Douillard F.P."/>
            <person name="Paul Ross R."/>
            <person name="Yang R."/>
            <person name="Briner A.E."/>
            <person name="Felis G.E."/>
            <person name="de Vos W.M."/>
            <person name="Barrangou R."/>
            <person name="Klaenhammer T.R."/>
            <person name="Caufield P.W."/>
            <person name="Cui Y."/>
            <person name="Zhang H."/>
            <person name="O'Toole P.W."/>
        </authorList>
    </citation>
    <scope>NUCLEOTIDE SEQUENCE [LARGE SCALE GENOMIC DNA]</scope>
    <source>
        <strain evidence="2 3">DSM 5007</strain>
    </source>
</reference>
<dbReference type="STRING" id="1423807.FD16_GL000388"/>